<organism evidence="1">
    <name type="scientific">uncultured Caudovirales phage</name>
    <dbReference type="NCBI Taxonomy" id="2100421"/>
    <lineage>
        <taxon>Viruses</taxon>
        <taxon>Duplodnaviria</taxon>
        <taxon>Heunggongvirae</taxon>
        <taxon>Uroviricota</taxon>
        <taxon>Caudoviricetes</taxon>
        <taxon>Peduoviridae</taxon>
        <taxon>Maltschvirus</taxon>
        <taxon>Maltschvirus maltsch</taxon>
    </lineage>
</organism>
<dbReference type="EMBL" id="LR798230">
    <property type="protein sequence ID" value="CAB5208366.1"/>
    <property type="molecule type" value="Genomic_DNA"/>
</dbReference>
<gene>
    <name evidence="1" type="ORF">UFOVP182_28</name>
</gene>
<reference evidence="1" key="1">
    <citation type="submission" date="2020-05" db="EMBL/GenBank/DDBJ databases">
        <authorList>
            <person name="Chiriac C."/>
            <person name="Salcher M."/>
            <person name="Ghai R."/>
            <person name="Kavagutti S V."/>
        </authorList>
    </citation>
    <scope>NUCLEOTIDE SEQUENCE</scope>
</reference>
<protein>
    <submittedName>
        <fullName evidence="1">Uncharacterized protein</fullName>
    </submittedName>
</protein>
<evidence type="ECO:0000313" key="1">
    <source>
        <dbReference type="EMBL" id="CAB5208366.1"/>
    </source>
</evidence>
<name>A0A6J7WI88_9CAUD</name>
<sequence length="98" mass="11952">MKQEKKHPNVEDFNDYSDFVMEYLINEYKLNLEITDEFNLKSHLRDRNLWVASIDGCDYDVISFERWRLMRNRDLKIDEILEGLEPVHRDMLRNSLSK</sequence>
<accession>A0A6J7WI88</accession>
<proteinExistence type="predicted"/>